<evidence type="ECO:0000313" key="2">
    <source>
        <dbReference type="Proteomes" id="UP000031668"/>
    </source>
</evidence>
<organism evidence="1 2">
    <name type="scientific">Thelohanellus kitauei</name>
    <name type="common">Myxosporean</name>
    <dbReference type="NCBI Taxonomy" id="669202"/>
    <lineage>
        <taxon>Eukaryota</taxon>
        <taxon>Metazoa</taxon>
        <taxon>Cnidaria</taxon>
        <taxon>Myxozoa</taxon>
        <taxon>Myxosporea</taxon>
        <taxon>Bivalvulida</taxon>
        <taxon>Platysporina</taxon>
        <taxon>Myxobolidae</taxon>
        <taxon>Thelohanellus</taxon>
    </lineage>
</organism>
<evidence type="ECO:0000313" key="1">
    <source>
        <dbReference type="EMBL" id="KII70576.1"/>
    </source>
</evidence>
<comment type="caution">
    <text evidence="1">The sequence shown here is derived from an EMBL/GenBank/DDBJ whole genome shotgun (WGS) entry which is preliminary data.</text>
</comment>
<keyword evidence="2" id="KW-1185">Reference proteome</keyword>
<dbReference type="AlphaFoldDB" id="A0A0C2MTE4"/>
<sequence length="114" mass="12466">MTNRGEFISLKNEYNHGADPNQVNSRGVHYHLKIDVGISQFSTQQVVVSNVIGINQSTAATSPSFPLMNRLVRQTQNDANTPLSLRNALASIIIPLINKNTVAYIDGSELDCVV</sequence>
<reference evidence="1 2" key="1">
    <citation type="journal article" date="2014" name="Genome Biol. Evol.">
        <title>The genome of the myxosporean Thelohanellus kitauei shows adaptations to nutrient acquisition within its fish host.</title>
        <authorList>
            <person name="Yang Y."/>
            <person name="Xiong J."/>
            <person name="Zhou Z."/>
            <person name="Huo F."/>
            <person name="Miao W."/>
            <person name="Ran C."/>
            <person name="Liu Y."/>
            <person name="Zhang J."/>
            <person name="Feng J."/>
            <person name="Wang M."/>
            <person name="Wang M."/>
            <person name="Wang L."/>
            <person name="Yao B."/>
        </authorList>
    </citation>
    <scope>NUCLEOTIDE SEQUENCE [LARGE SCALE GENOMIC DNA]</scope>
    <source>
        <strain evidence="1">Wuqing</strain>
    </source>
</reference>
<proteinExistence type="predicted"/>
<dbReference type="Proteomes" id="UP000031668">
    <property type="component" value="Unassembled WGS sequence"/>
</dbReference>
<dbReference type="OrthoDB" id="10029846at2759"/>
<name>A0A0C2MTE4_THEKT</name>
<accession>A0A0C2MTE4</accession>
<dbReference type="EMBL" id="JWZT01002018">
    <property type="protein sequence ID" value="KII70576.1"/>
    <property type="molecule type" value="Genomic_DNA"/>
</dbReference>
<protein>
    <submittedName>
        <fullName evidence="1">Uncharacterized protein</fullName>
    </submittedName>
</protein>
<gene>
    <name evidence="1" type="ORF">RF11_04937</name>
</gene>